<dbReference type="Proteomes" id="UP001319846">
    <property type="component" value="Unassembled WGS sequence"/>
</dbReference>
<name>A0ACC5VQ98_9GAMM</name>
<dbReference type="EMBL" id="JABYQT010000002">
    <property type="protein sequence ID" value="MBZ5486446.1"/>
    <property type="molecule type" value="Genomic_DNA"/>
</dbReference>
<sequence>MSNCLFFADDNGENRWCLIQISHFFNAVFNKDIIFVYNKFGKVVELVVKEILELQVLNFFPKRPNSFGGVVVDQNRPFHYFYDQFINLPDLCLSEVYIKDGCYLSPEILGFNVYKCNENNSYIFPCSVGTRFQFGDSIDLNRPEAFRMENKIKSSISPINQVDKEVFSLWYGITGTKRSLVEQVELIELVSEKLAEKYDEIVLYIDGMTSHEARKELFPEDMEVYRKIKKRIKSKKIKIINMISEDYKIKIKECMKCNAFIANGGFGCFVPLRICGIPGVVHSNLQLFNFPGEYNKKKIVFPSCEYVRELGNGKRADYTSYSIDWRYLFNLFSYIVKINYNVDLGAKCFPHPIHDKFFLAKSEATSAVIDGIRDMAYEFYEKGDRNVALKMLNQAYIYRPAGDKIKSTIMKIEREEGF</sequence>
<gene>
    <name evidence="1" type="ORF">HW452_02800</name>
</gene>
<evidence type="ECO:0000313" key="2">
    <source>
        <dbReference type="Proteomes" id="UP001319846"/>
    </source>
</evidence>
<evidence type="ECO:0000313" key="1">
    <source>
        <dbReference type="EMBL" id="MBZ5486446.1"/>
    </source>
</evidence>
<proteinExistence type="predicted"/>
<reference evidence="1" key="1">
    <citation type="submission" date="2020-06" db="EMBL/GenBank/DDBJ databases">
        <title>Whole Genome Sequence of Halomonas aquamarina MB598.</title>
        <authorList>
            <person name="Pervaiz M."/>
            <person name="Fariq A."/>
            <person name="Yasmin A."/>
            <person name="Welch M."/>
        </authorList>
    </citation>
    <scope>NUCLEOTIDE SEQUENCE</scope>
    <source>
        <strain evidence="1">MB598</strain>
    </source>
</reference>
<accession>A0ACC5VQ98</accession>
<comment type="caution">
    <text evidence="1">The sequence shown here is derived from an EMBL/GenBank/DDBJ whole genome shotgun (WGS) entry which is preliminary data.</text>
</comment>
<organism evidence="1 2">
    <name type="scientific">Vreelandella aquamarina</name>
    <dbReference type="NCBI Taxonomy" id="77097"/>
    <lineage>
        <taxon>Bacteria</taxon>
        <taxon>Pseudomonadati</taxon>
        <taxon>Pseudomonadota</taxon>
        <taxon>Gammaproteobacteria</taxon>
        <taxon>Oceanospirillales</taxon>
        <taxon>Halomonadaceae</taxon>
        <taxon>Vreelandella</taxon>
    </lineage>
</organism>
<keyword evidence="2" id="KW-1185">Reference proteome</keyword>
<protein>
    <submittedName>
        <fullName evidence="1">Uncharacterized protein</fullName>
    </submittedName>
</protein>